<protein>
    <recommendedName>
        <fullName evidence="4">CsbD-like protein</fullName>
    </recommendedName>
</protein>
<evidence type="ECO:0000313" key="3">
    <source>
        <dbReference type="Proteomes" id="UP001607157"/>
    </source>
</evidence>
<evidence type="ECO:0000256" key="1">
    <source>
        <dbReference type="SAM" id="MobiDB-lite"/>
    </source>
</evidence>
<evidence type="ECO:0008006" key="4">
    <source>
        <dbReference type="Google" id="ProtNLM"/>
    </source>
</evidence>
<comment type="caution">
    <text evidence="2">The sequence shown here is derived from an EMBL/GenBank/DDBJ whole genome shotgun (WGS) entry which is preliminary data.</text>
</comment>
<dbReference type="EMBL" id="JBIHMM010000001">
    <property type="protein sequence ID" value="MFH0252701.1"/>
    <property type="molecule type" value="Genomic_DNA"/>
</dbReference>
<proteinExistence type="predicted"/>
<sequence length="68" mass="7622">MNANRLINMAMRMIMRRLMRSGVDAGIGAVSKRMSKGKEGQSGPAPETKQAQKRARDTMKIARRMGRM</sequence>
<organism evidence="2 3">
    <name type="scientific">Roseovarius aquimarinus</name>
    <dbReference type="NCBI Taxonomy" id="1229156"/>
    <lineage>
        <taxon>Bacteria</taxon>
        <taxon>Pseudomonadati</taxon>
        <taxon>Pseudomonadota</taxon>
        <taxon>Alphaproteobacteria</taxon>
        <taxon>Rhodobacterales</taxon>
        <taxon>Roseobacteraceae</taxon>
        <taxon>Roseovarius</taxon>
    </lineage>
</organism>
<feature type="region of interest" description="Disordered" evidence="1">
    <location>
        <begin position="32"/>
        <end position="68"/>
    </location>
</feature>
<evidence type="ECO:0000313" key="2">
    <source>
        <dbReference type="EMBL" id="MFH0252701.1"/>
    </source>
</evidence>
<accession>A0ABW7I3G4</accession>
<reference evidence="2 3" key="1">
    <citation type="submission" date="2024-10" db="EMBL/GenBank/DDBJ databases">
        <authorList>
            <person name="Yang X.-N."/>
        </authorList>
    </citation>
    <scope>NUCLEOTIDE SEQUENCE [LARGE SCALE GENOMIC DNA]</scope>
    <source>
        <strain evidence="2 3">CAU 1059</strain>
    </source>
</reference>
<keyword evidence="3" id="KW-1185">Reference proteome</keyword>
<dbReference type="RefSeq" id="WP_377169111.1">
    <property type="nucleotide sequence ID" value="NZ_JBHTJC010000001.1"/>
</dbReference>
<gene>
    <name evidence="2" type="ORF">ACGRVM_02250</name>
</gene>
<name>A0ABW7I3G4_9RHOB</name>
<dbReference type="Proteomes" id="UP001607157">
    <property type="component" value="Unassembled WGS sequence"/>
</dbReference>